<proteinExistence type="predicted"/>
<name>A0A8H7JAI2_9PLEO</name>
<reference evidence="1" key="2">
    <citation type="submission" date="2020-09" db="EMBL/GenBank/DDBJ databases">
        <title>Reference genome assembly for Australian Ascochyta lentis isolate Al4.</title>
        <authorList>
            <person name="Lee R.C."/>
            <person name="Farfan-Caceres L.M."/>
            <person name="Debler J.W."/>
            <person name="Williams A.H."/>
            <person name="Henares B.M."/>
        </authorList>
    </citation>
    <scope>NUCLEOTIDE SEQUENCE</scope>
    <source>
        <strain evidence="1">Al4</strain>
    </source>
</reference>
<evidence type="ECO:0000313" key="2">
    <source>
        <dbReference type="Proteomes" id="UP000651452"/>
    </source>
</evidence>
<dbReference type="Proteomes" id="UP000651452">
    <property type="component" value="Unassembled WGS sequence"/>
</dbReference>
<dbReference type="AlphaFoldDB" id="A0A8H7JAI2"/>
<organism evidence="1 2">
    <name type="scientific">Ascochyta lentis</name>
    <dbReference type="NCBI Taxonomy" id="205686"/>
    <lineage>
        <taxon>Eukaryota</taxon>
        <taxon>Fungi</taxon>
        <taxon>Dikarya</taxon>
        <taxon>Ascomycota</taxon>
        <taxon>Pezizomycotina</taxon>
        <taxon>Dothideomycetes</taxon>
        <taxon>Pleosporomycetidae</taxon>
        <taxon>Pleosporales</taxon>
        <taxon>Pleosporineae</taxon>
        <taxon>Didymellaceae</taxon>
        <taxon>Ascochyta</taxon>
    </lineage>
</organism>
<gene>
    <name evidence="1" type="ORF">EKO04_002573</name>
</gene>
<accession>A0A8H7JAI2</accession>
<reference evidence="1" key="1">
    <citation type="submission" date="2018-12" db="EMBL/GenBank/DDBJ databases">
        <authorList>
            <person name="Syme R.A."/>
            <person name="Farfan-Caceres L."/>
            <person name="Lichtenzveig J."/>
        </authorList>
    </citation>
    <scope>NUCLEOTIDE SEQUENCE</scope>
    <source>
        <strain evidence="1">Al4</strain>
    </source>
</reference>
<keyword evidence="2" id="KW-1185">Reference proteome</keyword>
<sequence length="80" mass="9119">MAMDPVLDRDETVAAFRNFYHFLAKMFMDDFLIMESLLGDITPDIMRSLNMTDEVVDLLRHLSSSKQTIPAKSKLPTGQP</sequence>
<evidence type="ECO:0000313" key="1">
    <source>
        <dbReference type="EMBL" id="KAF9699422.1"/>
    </source>
</evidence>
<protein>
    <submittedName>
        <fullName evidence="1">Uncharacterized protein</fullName>
    </submittedName>
</protein>
<comment type="caution">
    <text evidence="1">The sequence shown here is derived from an EMBL/GenBank/DDBJ whole genome shotgun (WGS) entry which is preliminary data.</text>
</comment>
<dbReference type="EMBL" id="RZGK01000004">
    <property type="protein sequence ID" value="KAF9699422.1"/>
    <property type="molecule type" value="Genomic_DNA"/>
</dbReference>
<dbReference type="OrthoDB" id="5343383at2759"/>